<dbReference type="InterPro" id="IPR050773">
    <property type="entry name" value="CbxX/CfxQ_RuBisCO_ESX"/>
</dbReference>
<dbReference type="Proteomes" id="UP001314635">
    <property type="component" value="Unassembled WGS sequence"/>
</dbReference>
<keyword evidence="2" id="KW-0547">Nucleotide-binding</keyword>
<dbReference type="PRINTS" id="PR00819">
    <property type="entry name" value="CBXCFQXSUPER"/>
</dbReference>
<comment type="similarity">
    <text evidence="1">Belongs to the CbxX/CfxQ family.</text>
</comment>
<sequence>MSASTDSRLDTHTGDTARLTVPVDKDIQPTAEIDLRREFESSGVHAVLEELDRSLIGLKPVKRRIRETAALLLVDRARKSFGLAHETPTLHMSFTGNPGTGKTTVALKMADLLHRLGYIRRGHLVTVTRDDLVGQYIGHTAPKTKEVLKKAMGGVLFIDEAYYLYRPENERDYGQESIEILLQVMENNRDDLVVILAGYADRMDRFFNSNPGFRSRIAHHIEFPDYTDEELLHIATLMLDAQNYRFTDGARAAMAEYIALRRAQPHFANARSIRNAIDRMRLRQANRLFESVDGPVGIEAVSTIEESDVRASRVFRGGLDSDVAREDGGKEDDR</sequence>
<dbReference type="InterPro" id="IPR027417">
    <property type="entry name" value="P-loop_NTPase"/>
</dbReference>
<dbReference type="NCBIfam" id="TIGR02880">
    <property type="entry name" value="cbbX_cfxQ"/>
    <property type="match status" value="1"/>
</dbReference>
<dbReference type="PRINTS" id="PR00820">
    <property type="entry name" value="CBXXCFQX"/>
</dbReference>
<dbReference type="InterPro" id="IPR003959">
    <property type="entry name" value="ATPase_AAA_core"/>
</dbReference>
<evidence type="ECO:0000259" key="4">
    <source>
        <dbReference type="SMART" id="SM00382"/>
    </source>
</evidence>
<dbReference type="RefSeq" id="WP_012040791.1">
    <property type="nucleotide sequence ID" value="NZ_JABFDP010000046.1"/>
</dbReference>
<gene>
    <name evidence="5" type="primary">cbbX</name>
    <name evidence="5" type="ORF">JQ619_24645</name>
</gene>
<dbReference type="CDD" id="cd00009">
    <property type="entry name" value="AAA"/>
    <property type="match status" value="1"/>
</dbReference>
<evidence type="ECO:0000256" key="3">
    <source>
        <dbReference type="ARBA" id="ARBA00022840"/>
    </source>
</evidence>
<accession>A0ABS5GCH1</accession>
<evidence type="ECO:0000313" key="6">
    <source>
        <dbReference type="Proteomes" id="UP001314635"/>
    </source>
</evidence>
<feature type="domain" description="AAA+ ATPase" evidence="4">
    <location>
        <begin position="88"/>
        <end position="227"/>
    </location>
</feature>
<dbReference type="InterPro" id="IPR041627">
    <property type="entry name" value="AAA_lid_6"/>
</dbReference>
<evidence type="ECO:0000256" key="2">
    <source>
        <dbReference type="ARBA" id="ARBA00022741"/>
    </source>
</evidence>
<dbReference type="InterPro" id="IPR003593">
    <property type="entry name" value="AAA+_ATPase"/>
</dbReference>
<dbReference type="PANTHER" id="PTHR43392:SF2">
    <property type="entry name" value="AAA-TYPE ATPASE FAMILY PROTEIN _ ANKYRIN REPEAT FAMILY PROTEIN"/>
    <property type="match status" value="1"/>
</dbReference>
<dbReference type="InterPro" id="IPR000470">
    <property type="entry name" value="CbxX/CfqX_mono"/>
</dbReference>
<dbReference type="Gene3D" id="1.10.8.60">
    <property type="match status" value="1"/>
</dbReference>
<dbReference type="InterPro" id="IPR000641">
    <property type="entry name" value="CbxX/CfxQ"/>
</dbReference>
<evidence type="ECO:0000256" key="1">
    <source>
        <dbReference type="ARBA" id="ARBA00010378"/>
    </source>
</evidence>
<dbReference type="PANTHER" id="PTHR43392">
    <property type="entry name" value="AAA-TYPE ATPASE FAMILY PROTEIN / ANKYRIN REPEAT FAMILY PROTEIN"/>
    <property type="match status" value="1"/>
</dbReference>
<dbReference type="SUPFAM" id="SSF52540">
    <property type="entry name" value="P-loop containing nucleoside triphosphate hydrolases"/>
    <property type="match status" value="1"/>
</dbReference>
<comment type="caution">
    <text evidence="5">The sequence shown here is derived from an EMBL/GenBank/DDBJ whole genome shotgun (WGS) entry which is preliminary data.</text>
</comment>
<dbReference type="EMBL" id="JAFCLK010000025">
    <property type="protein sequence ID" value="MBR1138959.1"/>
    <property type="molecule type" value="Genomic_DNA"/>
</dbReference>
<reference evidence="6" key="1">
    <citation type="journal article" date="2021" name="ISME J.">
        <title>Evolutionary origin and ecological implication of a unique nif island in free-living Bradyrhizobium lineages.</title>
        <authorList>
            <person name="Tao J."/>
        </authorList>
    </citation>
    <scope>NUCLEOTIDE SEQUENCE [LARGE SCALE GENOMIC DNA]</scope>
    <source>
        <strain evidence="6">SZCCT0094</strain>
    </source>
</reference>
<organism evidence="5 6">
    <name type="scientific">Bradyrhizobium denitrificans</name>
    <dbReference type="NCBI Taxonomy" id="2734912"/>
    <lineage>
        <taxon>Bacteria</taxon>
        <taxon>Pseudomonadati</taxon>
        <taxon>Pseudomonadota</taxon>
        <taxon>Alphaproteobacteria</taxon>
        <taxon>Hyphomicrobiales</taxon>
        <taxon>Nitrobacteraceae</taxon>
        <taxon>Bradyrhizobium</taxon>
    </lineage>
</organism>
<dbReference type="SMART" id="SM00382">
    <property type="entry name" value="AAA"/>
    <property type="match status" value="1"/>
</dbReference>
<dbReference type="Pfam" id="PF00004">
    <property type="entry name" value="AAA"/>
    <property type="match status" value="1"/>
</dbReference>
<keyword evidence="3" id="KW-0067">ATP-binding</keyword>
<name>A0ABS5GCH1_9BRAD</name>
<protein>
    <submittedName>
        <fullName evidence="5">CbbX protein</fullName>
    </submittedName>
</protein>
<keyword evidence="6" id="KW-1185">Reference proteome</keyword>
<evidence type="ECO:0000313" key="5">
    <source>
        <dbReference type="EMBL" id="MBR1138959.1"/>
    </source>
</evidence>
<dbReference type="Pfam" id="PF17866">
    <property type="entry name" value="AAA_lid_6"/>
    <property type="match status" value="1"/>
</dbReference>
<dbReference type="Gene3D" id="3.40.50.300">
    <property type="entry name" value="P-loop containing nucleotide triphosphate hydrolases"/>
    <property type="match status" value="1"/>
</dbReference>
<proteinExistence type="inferred from homology"/>